<proteinExistence type="predicted"/>
<feature type="compositionally biased region" description="Polar residues" evidence="1">
    <location>
        <begin position="597"/>
        <end position="613"/>
    </location>
</feature>
<feature type="compositionally biased region" description="Pro residues" evidence="1">
    <location>
        <begin position="536"/>
        <end position="548"/>
    </location>
</feature>
<feature type="compositionally biased region" description="Low complexity" evidence="1">
    <location>
        <begin position="203"/>
        <end position="214"/>
    </location>
</feature>
<comment type="caution">
    <text evidence="3">The sequence shown here is derived from an EMBL/GenBank/DDBJ whole genome shotgun (WGS) entry which is preliminary data.</text>
</comment>
<feature type="transmembrane region" description="Helical" evidence="2">
    <location>
        <begin position="229"/>
        <end position="248"/>
    </location>
</feature>
<feature type="compositionally biased region" description="Basic and acidic residues" evidence="1">
    <location>
        <begin position="1"/>
        <end position="37"/>
    </location>
</feature>
<feature type="compositionally biased region" description="Polar residues" evidence="1">
    <location>
        <begin position="159"/>
        <end position="173"/>
    </location>
</feature>
<sequence>MQDVDEKREERKRREASRRKGEADKRTKSRDGADREAKRRARRPDNSSSNASKSREQTDRDAKRKARSGKSVDESKDSLSRSARDRDRKSKHRGKPNKQAAAPGAVQEYNGDESDRPRRSKASGSNRKKSGAVPNSPTSPSSKIRAKLDNMEDLKPEEAQTSLRPEPETTTIAGSLVEGDDTIVATAVDEQRAVKPWVPTPTPGQEHQQQQEPPTSSPPPKTPFYCKGGFWIVVLLILAAAGVGIFFATQSDSETPVPANETNNTIGTEKSITEATKTPTTSPSFLPSVFPSTSPTETVVYDPPSPADCAAVSRGDDLVGQEDLNLQTFTVPMDVVLSTSLDDEIVRVELQERIQALFMPELIGCFLDTRRVRGRQLVSSPYTVANGKVMVQARPDTPCTRSIEPKCLHVSASLDLYVRGSERPFDLISLIVQVLGPEALLVSNLSLQQPFVEIFIVTVASGIISLAPSSTPTAVSSENPTLFLTESPSTDPTTAPVTFPTTEEPTGLPTVAPIVLATPEPSLLPSSGPTFAPVTDPTPIPTPPPTPVPTEAQSQRPSETPTATPSDMPTGMPSQSPSTSPPTPSPSTPQPTGMPTRSPTLAPSSNPSFGAHGNQFTSSTYAMFSYDLSRGASNAERYEFGTRQAAVDGCARLGLDLCPKIAIENSDVCAGGWLTDGKGYWITNPRIDCAPSPGYVDWSQSSIRIIAGAWCCGRPLLLPRDFAYIYTSVEEARAACATEGLGLCTKEQIVGADWCAYGWLESGEWGLWSSGSNPSGCGSRGLLIGGTEGTAGAYCCATYYENQFTSSTYVMFSYDLSLGAANAVRYEFSTREAAVDGCARLGLDLCPKIAIENSDICAAGWLTDGKGYWITNPRGGCAVDPGYVDWLIYPYANAGAWCCGRPLLLPRDFTSVEEARVACATEGLGLCTKEQIVGADWCTYGWLESGERGLWSSGSNPSGCGSRGLVMGGTEGTAGAYCCATYGSV</sequence>
<keyword evidence="2" id="KW-1133">Transmembrane helix</keyword>
<keyword evidence="2" id="KW-0812">Transmembrane</keyword>
<evidence type="ECO:0000313" key="3">
    <source>
        <dbReference type="EMBL" id="CAJ1953924.1"/>
    </source>
</evidence>
<accession>A0AAD2FVC7</accession>
<feature type="compositionally biased region" description="Pro residues" evidence="1">
    <location>
        <begin position="579"/>
        <end position="589"/>
    </location>
</feature>
<protein>
    <submittedName>
        <fullName evidence="3">Uncharacterized protein</fullName>
    </submittedName>
</protein>
<feature type="region of interest" description="Disordered" evidence="1">
    <location>
        <begin position="1"/>
        <end position="180"/>
    </location>
</feature>
<feature type="compositionally biased region" description="Polar residues" evidence="1">
    <location>
        <begin position="133"/>
        <end position="142"/>
    </location>
</feature>
<feature type="region of interest" description="Disordered" evidence="1">
    <location>
        <begin position="470"/>
        <end position="613"/>
    </location>
</feature>
<feature type="compositionally biased region" description="Basic and acidic residues" evidence="1">
    <location>
        <begin position="70"/>
        <end position="88"/>
    </location>
</feature>
<keyword evidence="4" id="KW-1185">Reference proteome</keyword>
<feature type="compositionally biased region" description="Low complexity" evidence="1">
    <location>
        <begin position="569"/>
        <end position="578"/>
    </location>
</feature>
<evidence type="ECO:0000256" key="2">
    <source>
        <dbReference type="SAM" id="Phobius"/>
    </source>
</evidence>
<gene>
    <name evidence="3" type="ORF">CYCCA115_LOCUS14522</name>
</gene>
<dbReference type="Proteomes" id="UP001295423">
    <property type="component" value="Unassembled WGS sequence"/>
</dbReference>
<organism evidence="3 4">
    <name type="scientific">Cylindrotheca closterium</name>
    <dbReference type="NCBI Taxonomy" id="2856"/>
    <lineage>
        <taxon>Eukaryota</taxon>
        <taxon>Sar</taxon>
        <taxon>Stramenopiles</taxon>
        <taxon>Ochrophyta</taxon>
        <taxon>Bacillariophyta</taxon>
        <taxon>Bacillariophyceae</taxon>
        <taxon>Bacillariophycidae</taxon>
        <taxon>Bacillariales</taxon>
        <taxon>Bacillariaceae</taxon>
        <taxon>Cylindrotheca</taxon>
    </lineage>
</organism>
<name>A0AAD2FVC7_9STRA</name>
<reference evidence="3" key="1">
    <citation type="submission" date="2023-08" db="EMBL/GenBank/DDBJ databases">
        <authorList>
            <person name="Audoor S."/>
            <person name="Bilcke G."/>
        </authorList>
    </citation>
    <scope>NUCLEOTIDE SEQUENCE</scope>
</reference>
<feature type="compositionally biased region" description="Basic and acidic residues" evidence="1">
    <location>
        <begin position="146"/>
        <end position="158"/>
    </location>
</feature>
<feature type="compositionally biased region" description="Polar residues" evidence="1">
    <location>
        <begin position="470"/>
        <end position="504"/>
    </location>
</feature>
<feature type="compositionally biased region" description="Basic and acidic residues" evidence="1">
    <location>
        <begin position="53"/>
        <end position="62"/>
    </location>
</feature>
<dbReference type="AlphaFoldDB" id="A0AAD2FVC7"/>
<evidence type="ECO:0000256" key="1">
    <source>
        <dbReference type="SAM" id="MobiDB-lite"/>
    </source>
</evidence>
<keyword evidence="2" id="KW-0472">Membrane</keyword>
<feature type="region of interest" description="Disordered" evidence="1">
    <location>
        <begin position="192"/>
        <end position="221"/>
    </location>
</feature>
<dbReference type="EMBL" id="CAKOGP040001847">
    <property type="protein sequence ID" value="CAJ1953924.1"/>
    <property type="molecule type" value="Genomic_DNA"/>
</dbReference>
<evidence type="ECO:0000313" key="4">
    <source>
        <dbReference type="Proteomes" id="UP001295423"/>
    </source>
</evidence>
<feature type="compositionally biased region" description="Basic residues" evidence="1">
    <location>
        <begin position="118"/>
        <end position="130"/>
    </location>
</feature>
<feature type="compositionally biased region" description="Polar residues" evidence="1">
    <location>
        <begin position="551"/>
        <end position="567"/>
    </location>
</feature>